<feature type="non-terminal residue" evidence="2">
    <location>
        <position position="305"/>
    </location>
</feature>
<comment type="caution">
    <text evidence="2">The sequence shown here is derived from an EMBL/GenBank/DDBJ whole genome shotgun (WGS) entry which is preliminary data.</text>
</comment>
<reference evidence="2 3" key="1">
    <citation type="journal article" date="2018" name="Evol. Lett.">
        <title>Horizontal gene cluster transfer increased hallucinogenic mushroom diversity.</title>
        <authorList>
            <person name="Reynolds H.T."/>
            <person name="Vijayakumar V."/>
            <person name="Gluck-Thaler E."/>
            <person name="Korotkin H.B."/>
            <person name="Matheny P.B."/>
            <person name="Slot J.C."/>
        </authorList>
    </citation>
    <scope>NUCLEOTIDE SEQUENCE [LARGE SCALE GENOMIC DNA]</scope>
    <source>
        <strain evidence="2 3">SRW20</strain>
    </source>
</reference>
<proteinExistence type="predicted"/>
<evidence type="ECO:0000256" key="1">
    <source>
        <dbReference type="SAM" id="MobiDB-lite"/>
    </source>
</evidence>
<protein>
    <submittedName>
        <fullName evidence="2">Uncharacterized protein</fullName>
    </submittedName>
</protein>
<keyword evidence="3" id="KW-1185">Reference proteome</keyword>
<feature type="region of interest" description="Disordered" evidence="1">
    <location>
        <begin position="140"/>
        <end position="192"/>
    </location>
</feature>
<evidence type="ECO:0000313" key="2">
    <source>
        <dbReference type="EMBL" id="PPQ85950.1"/>
    </source>
</evidence>
<organism evidence="2 3">
    <name type="scientific">Gymnopilus dilepis</name>
    <dbReference type="NCBI Taxonomy" id="231916"/>
    <lineage>
        <taxon>Eukaryota</taxon>
        <taxon>Fungi</taxon>
        <taxon>Dikarya</taxon>
        <taxon>Basidiomycota</taxon>
        <taxon>Agaricomycotina</taxon>
        <taxon>Agaricomycetes</taxon>
        <taxon>Agaricomycetidae</taxon>
        <taxon>Agaricales</taxon>
        <taxon>Agaricineae</taxon>
        <taxon>Hymenogastraceae</taxon>
        <taxon>Gymnopilus</taxon>
    </lineage>
</organism>
<feature type="compositionally biased region" description="Polar residues" evidence="1">
    <location>
        <begin position="157"/>
        <end position="192"/>
    </location>
</feature>
<evidence type="ECO:0000313" key="3">
    <source>
        <dbReference type="Proteomes" id="UP000284706"/>
    </source>
</evidence>
<dbReference type="Proteomes" id="UP000284706">
    <property type="component" value="Unassembled WGS sequence"/>
</dbReference>
<dbReference type="AlphaFoldDB" id="A0A409X5F8"/>
<sequence length="305" mass="34199">MNHSSFVRVDKATCNVAASEDGLPVSHIGQIRSPRPSWQTRPSAYGLPESPFYTVDGTGTVCTTTSRDYSQLPHSQQLLPVQGPYLPHPEIFEVIAYGQHHVEQTKALTTSHNSAFEHQGITNPHRPIHLQREPAVEVTSADHTLPPSCVEPVPSITPASSPSKPSGTTNNTNPRTPAFIHQSSKSDISYPNHNKINIIPYQPLSRDEDTTTHPSRRVHIGTPHFFPPIENDMTIYERKMLYMKSLERYVIHLHQHLIAIGVTPPQIEKTTKTRKMSAMALQMMVAYLRREETLARNDAWSANTQ</sequence>
<accession>A0A409X5F8</accession>
<dbReference type="EMBL" id="NHYE01004175">
    <property type="protein sequence ID" value="PPQ85950.1"/>
    <property type="molecule type" value="Genomic_DNA"/>
</dbReference>
<dbReference type="InParanoid" id="A0A409X5F8"/>
<name>A0A409X5F8_9AGAR</name>
<gene>
    <name evidence="2" type="ORF">CVT26_012948</name>
</gene>